<reference evidence="3 4" key="1">
    <citation type="journal article" date="2022" name="Cell">
        <title>Repeat-based holocentromeres influence genome architecture and karyotype evolution.</title>
        <authorList>
            <person name="Hofstatter P.G."/>
            <person name="Thangavel G."/>
            <person name="Lux T."/>
            <person name="Neumann P."/>
            <person name="Vondrak T."/>
            <person name="Novak P."/>
            <person name="Zhang M."/>
            <person name="Costa L."/>
            <person name="Castellani M."/>
            <person name="Scott A."/>
            <person name="Toegelov H."/>
            <person name="Fuchs J."/>
            <person name="Mata-Sucre Y."/>
            <person name="Dias Y."/>
            <person name="Vanzela A.L.L."/>
            <person name="Huettel B."/>
            <person name="Almeida C.C.S."/>
            <person name="Simkova H."/>
            <person name="Souza G."/>
            <person name="Pedrosa-Harand A."/>
            <person name="Macas J."/>
            <person name="Mayer K.F.X."/>
            <person name="Houben A."/>
            <person name="Marques A."/>
        </authorList>
    </citation>
    <scope>NUCLEOTIDE SEQUENCE [LARGE SCALE GENOMIC DNA]</scope>
    <source>
        <strain evidence="3">RhyTen1mFocal</strain>
    </source>
</reference>
<evidence type="ECO:0000256" key="2">
    <source>
        <dbReference type="SAM" id="Phobius"/>
    </source>
</evidence>
<keyword evidence="2" id="KW-0472">Membrane</keyword>
<name>A0AAD6EUF4_9POAL</name>
<evidence type="ECO:0000313" key="4">
    <source>
        <dbReference type="Proteomes" id="UP001210211"/>
    </source>
</evidence>
<feature type="transmembrane region" description="Helical" evidence="2">
    <location>
        <begin position="60"/>
        <end position="78"/>
    </location>
</feature>
<dbReference type="Pfam" id="PF20100">
    <property type="entry name" value="DUF6490"/>
    <property type="match status" value="1"/>
</dbReference>
<gene>
    <name evidence="3" type="ORF">LUZ61_005100</name>
</gene>
<feature type="region of interest" description="Disordered" evidence="1">
    <location>
        <begin position="1"/>
        <end position="23"/>
    </location>
</feature>
<feature type="transmembrane region" description="Helical" evidence="2">
    <location>
        <begin position="122"/>
        <end position="146"/>
    </location>
</feature>
<dbReference type="EMBL" id="JAMRDG010000001">
    <property type="protein sequence ID" value="KAJ3701395.1"/>
    <property type="molecule type" value="Genomic_DNA"/>
</dbReference>
<evidence type="ECO:0000256" key="1">
    <source>
        <dbReference type="SAM" id="MobiDB-lite"/>
    </source>
</evidence>
<organism evidence="3 4">
    <name type="scientific">Rhynchospora tenuis</name>
    <dbReference type="NCBI Taxonomy" id="198213"/>
    <lineage>
        <taxon>Eukaryota</taxon>
        <taxon>Viridiplantae</taxon>
        <taxon>Streptophyta</taxon>
        <taxon>Embryophyta</taxon>
        <taxon>Tracheophyta</taxon>
        <taxon>Spermatophyta</taxon>
        <taxon>Magnoliopsida</taxon>
        <taxon>Liliopsida</taxon>
        <taxon>Poales</taxon>
        <taxon>Cyperaceae</taxon>
        <taxon>Cyperoideae</taxon>
        <taxon>Rhynchosporeae</taxon>
        <taxon>Rhynchospora</taxon>
    </lineage>
</organism>
<dbReference type="AlphaFoldDB" id="A0AAD6EUF4"/>
<dbReference type="PANTHER" id="PTHR46610:SF20">
    <property type="entry name" value="OS05G0181300 PROTEIN"/>
    <property type="match status" value="1"/>
</dbReference>
<dbReference type="PANTHER" id="PTHR46610">
    <property type="entry name" value="OS05G0181300 PROTEIN"/>
    <property type="match status" value="1"/>
</dbReference>
<keyword evidence="2" id="KW-1133">Transmembrane helix</keyword>
<keyword evidence="2" id="KW-0812">Transmembrane</keyword>
<dbReference type="InterPro" id="IPR045501">
    <property type="entry name" value="DUF6490"/>
</dbReference>
<evidence type="ECO:0000313" key="3">
    <source>
        <dbReference type="EMBL" id="KAJ3701395.1"/>
    </source>
</evidence>
<accession>A0AAD6EUF4</accession>
<proteinExistence type="predicted"/>
<keyword evidence="4" id="KW-1185">Reference proteome</keyword>
<protein>
    <submittedName>
        <fullName evidence="3">Uncharacterized protein</fullName>
    </submittedName>
</protein>
<feature type="transmembrane region" description="Helical" evidence="2">
    <location>
        <begin position="99"/>
        <end position="116"/>
    </location>
</feature>
<feature type="transmembrane region" description="Helical" evidence="2">
    <location>
        <begin position="28"/>
        <end position="48"/>
    </location>
</feature>
<comment type="caution">
    <text evidence="3">The sequence shown here is derived from an EMBL/GenBank/DDBJ whole genome shotgun (WGS) entry which is preliminary data.</text>
</comment>
<sequence length="179" mass="20629">MDSKSNACANSNELQTEPVSQQPNDSGFCLPVLSFFPTVAFLYLTYNFGLAAYRSRTNPWDLAFIISCYVELILLFLCMKQHENLTADSPSEQTDRLKIVVWILCTLLTFTFAWRISQIMPWYLNSIIWGMSASVILVGFYFFFLFNGDDEQLANKYSKFNSHDKEENGFCKLSLEEKV</sequence>
<dbReference type="Proteomes" id="UP001210211">
    <property type="component" value="Unassembled WGS sequence"/>
</dbReference>